<reference evidence="12" key="3">
    <citation type="submission" date="2021-02" db="UniProtKB">
        <authorList>
            <consortium name="EnsemblMetazoa"/>
        </authorList>
    </citation>
    <scope>IDENTIFICATION</scope>
    <source>
        <strain evidence="12">USDA</strain>
    </source>
</reference>
<dbReference type="InterPro" id="IPR007696">
    <property type="entry name" value="DNA_mismatch_repair_MutS_core"/>
</dbReference>
<reference evidence="11" key="2">
    <citation type="submission" date="2007-04" db="EMBL/GenBank/DDBJ databases">
        <title>The genome of the human body louse.</title>
        <authorList>
            <consortium name="The Human Body Louse Genome Consortium"/>
            <person name="Kirkness E."/>
            <person name="Walenz B."/>
            <person name="Hass B."/>
            <person name="Bruggner R."/>
            <person name="Strausberg R."/>
        </authorList>
    </citation>
    <scope>NUCLEOTIDE SEQUENCE</scope>
    <source>
        <strain evidence="11">USDA</strain>
    </source>
</reference>
<evidence type="ECO:0000259" key="10">
    <source>
        <dbReference type="PROSITE" id="PS00486"/>
    </source>
</evidence>
<dbReference type="VEuPathDB" id="VectorBase:PHUM253730"/>
<evidence type="ECO:0000313" key="11">
    <source>
        <dbReference type="EMBL" id="EEB13702.1"/>
    </source>
</evidence>
<keyword evidence="13" id="KW-1185">Reference proteome</keyword>
<dbReference type="InterPro" id="IPR007860">
    <property type="entry name" value="DNA_mmatch_repair_MutS_con_dom"/>
</dbReference>
<keyword evidence="3 9" id="KW-0547">Nucleotide-binding</keyword>
<dbReference type="AlphaFoldDB" id="E0VJZ6"/>
<dbReference type="InterPro" id="IPR000432">
    <property type="entry name" value="DNA_mismatch_repair_MutS_C"/>
</dbReference>
<dbReference type="GO" id="GO:0006312">
    <property type="term" value="P:mitotic recombination"/>
    <property type="evidence" value="ECO:0007669"/>
    <property type="project" value="TreeGrafter"/>
</dbReference>
<dbReference type="GO" id="GO:0140664">
    <property type="term" value="F:ATP-dependent DNA damage sensor activity"/>
    <property type="evidence" value="ECO:0007669"/>
    <property type="project" value="InterPro"/>
</dbReference>
<keyword evidence="8" id="KW-0539">Nucleus</keyword>
<dbReference type="InterPro" id="IPR045076">
    <property type="entry name" value="MutS"/>
</dbReference>
<keyword evidence="6 9" id="KW-0238">DNA-binding</keyword>
<accession>E0VJZ6</accession>
<dbReference type="PANTHER" id="PTHR11361:SF35">
    <property type="entry name" value="DNA MISMATCH REPAIR PROTEIN MSH2"/>
    <property type="match status" value="1"/>
</dbReference>
<dbReference type="RefSeq" id="XP_002426440.1">
    <property type="nucleotide sequence ID" value="XM_002426395.1"/>
</dbReference>
<dbReference type="Pfam" id="PF01624">
    <property type="entry name" value="MutS_I"/>
    <property type="match status" value="1"/>
</dbReference>
<evidence type="ECO:0000256" key="7">
    <source>
        <dbReference type="ARBA" id="ARBA00023204"/>
    </source>
</evidence>
<dbReference type="KEGG" id="phu:Phum_PHUM253730"/>
<dbReference type="OrthoDB" id="295033at2759"/>
<evidence type="ECO:0000256" key="4">
    <source>
        <dbReference type="ARBA" id="ARBA00022763"/>
    </source>
</evidence>
<dbReference type="GO" id="GO:0030983">
    <property type="term" value="F:mismatched DNA binding"/>
    <property type="evidence" value="ECO:0007669"/>
    <property type="project" value="InterPro"/>
</dbReference>
<comment type="subcellular location">
    <subcellularLocation>
        <location evidence="1">Nucleus</location>
    </subcellularLocation>
</comment>
<evidence type="ECO:0000313" key="13">
    <source>
        <dbReference type="Proteomes" id="UP000009046"/>
    </source>
</evidence>
<dbReference type="EnsemblMetazoa" id="PHUM253730-RA">
    <property type="protein sequence ID" value="PHUM253730-PA"/>
    <property type="gene ID" value="PHUM253730"/>
</dbReference>
<dbReference type="InterPro" id="IPR027417">
    <property type="entry name" value="P-loop_NTPase"/>
</dbReference>
<dbReference type="InterPro" id="IPR007695">
    <property type="entry name" value="DNA_mismatch_repair_MutS-lik_N"/>
</dbReference>
<evidence type="ECO:0000256" key="1">
    <source>
        <dbReference type="ARBA" id="ARBA00004123"/>
    </source>
</evidence>
<dbReference type="HOGENOM" id="CLU_002472_10_0_1"/>
<gene>
    <name evidence="12" type="primary">8235096</name>
    <name evidence="11" type="ORF">Phum_PHUM253730</name>
</gene>
<dbReference type="PIRSF" id="PIRSF005813">
    <property type="entry name" value="MSH2"/>
    <property type="match status" value="1"/>
</dbReference>
<evidence type="ECO:0000313" key="12">
    <source>
        <dbReference type="EnsemblMetazoa" id="PHUM253730-PA"/>
    </source>
</evidence>
<proteinExistence type="inferred from homology"/>
<dbReference type="SUPFAM" id="SSF48334">
    <property type="entry name" value="DNA repair protein MutS, domain III"/>
    <property type="match status" value="1"/>
</dbReference>
<dbReference type="Proteomes" id="UP000009046">
    <property type="component" value="Unassembled WGS sequence"/>
</dbReference>
<keyword evidence="5" id="KW-0067">ATP-binding</keyword>
<reference evidence="11" key="1">
    <citation type="submission" date="2007-04" db="EMBL/GenBank/DDBJ databases">
        <title>Annotation of Pediculus humanus corporis strain USDA.</title>
        <authorList>
            <person name="Kirkness E."/>
            <person name="Hannick L."/>
            <person name="Hass B."/>
            <person name="Bruggner R."/>
            <person name="Lawson D."/>
            <person name="Bidwell S."/>
            <person name="Joardar V."/>
            <person name="Caler E."/>
            <person name="Walenz B."/>
            <person name="Inman J."/>
            <person name="Schobel S."/>
            <person name="Galinsky K."/>
            <person name="Amedeo P."/>
            <person name="Strausberg R."/>
        </authorList>
    </citation>
    <scope>NUCLEOTIDE SEQUENCE</scope>
    <source>
        <strain evidence="11">USDA</strain>
    </source>
</reference>
<evidence type="ECO:0000256" key="3">
    <source>
        <dbReference type="ARBA" id="ARBA00022741"/>
    </source>
</evidence>
<evidence type="ECO:0000256" key="2">
    <source>
        <dbReference type="ARBA" id="ARBA00006271"/>
    </source>
</evidence>
<dbReference type="Pfam" id="PF05190">
    <property type="entry name" value="MutS_IV"/>
    <property type="match status" value="1"/>
</dbReference>
<keyword evidence="4 9" id="KW-0227">DNA damage</keyword>
<dbReference type="eggNOG" id="KOG0219">
    <property type="taxonomic scope" value="Eukaryota"/>
</dbReference>
<dbReference type="GO" id="GO:0005524">
    <property type="term" value="F:ATP binding"/>
    <property type="evidence" value="ECO:0007669"/>
    <property type="project" value="UniProtKB-KW"/>
</dbReference>
<dbReference type="Gene3D" id="3.40.50.300">
    <property type="entry name" value="P-loop containing nucleotide triphosphate hydrolases"/>
    <property type="match status" value="1"/>
</dbReference>
<dbReference type="InParanoid" id="E0VJZ6"/>
<dbReference type="FunCoup" id="E0VJZ6">
    <property type="interactions" value="1921"/>
</dbReference>
<dbReference type="GO" id="GO:0032301">
    <property type="term" value="C:MutSalpha complex"/>
    <property type="evidence" value="ECO:0007669"/>
    <property type="project" value="TreeGrafter"/>
</dbReference>
<dbReference type="GO" id="GO:0006298">
    <property type="term" value="P:mismatch repair"/>
    <property type="evidence" value="ECO:0007669"/>
    <property type="project" value="InterPro"/>
</dbReference>
<dbReference type="Pfam" id="PF05188">
    <property type="entry name" value="MutS_II"/>
    <property type="match status" value="1"/>
</dbReference>
<dbReference type="PROSITE" id="PS00486">
    <property type="entry name" value="DNA_MISMATCH_REPAIR_2"/>
    <property type="match status" value="1"/>
</dbReference>
<dbReference type="InterPro" id="IPR036187">
    <property type="entry name" value="DNA_mismatch_repair_MutS_sf"/>
</dbReference>
<feature type="domain" description="DNA mismatch repair proteins mutS family" evidence="10">
    <location>
        <begin position="725"/>
        <end position="741"/>
    </location>
</feature>
<dbReference type="STRING" id="121224.E0VJZ6"/>
<dbReference type="Gene3D" id="3.30.420.110">
    <property type="entry name" value="MutS, connector domain"/>
    <property type="match status" value="1"/>
</dbReference>
<dbReference type="CTD" id="8235096"/>
<evidence type="ECO:0000256" key="9">
    <source>
        <dbReference type="RuleBase" id="RU003756"/>
    </source>
</evidence>
<dbReference type="InterPro" id="IPR036678">
    <property type="entry name" value="MutS_con_dom_sf"/>
</dbReference>
<dbReference type="FunFam" id="3.40.1170.10:FF:000003">
    <property type="entry name" value="DNA mismatch repair protein"/>
    <property type="match status" value="1"/>
</dbReference>
<dbReference type="SUPFAM" id="SSF52540">
    <property type="entry name" value="P-loop containing nucleoside triphosphate hydrolases"/>
    <property type="match status" value="1"/>
</dbReference>
<evidence type="ECO:0000256" key="8">
    <source>
        <dbReference type="ARBA" id="ARBA00023242"/>
    </source>
</evidence>
<organism>
    <name type="scientific">Pediculus humanus subsp. corporis</name>
    <name type="common">Body louse</name>
    <dbReference type="NCBI Taxonomy" id="121224"/>
    <lineage>
        <taxon>Eukaryota</taxon>
        <taxon>Metazoa</taxon>
        <taxon>Ecdysozoa</taxon>
        <taxon>Arthropoda</taxon>
        <taxon>Hexapoda</taxon>
        <taxon>Insecta</taxon>
        <taxon>Pterygota</taxon>
        <taxon>Neoptera</taxon>
        <taxon>Paraneoptera</taxon>
        <taxon>Psocodea</taxon>
        <taxon>Troctomorpha</taxon>
        <taxon>Phthiraptera</taxon>
        <taxon>Anoplura</taxon>
        <taxon>Pediculidae</taxon>
        <taxon>Pediculus</taxon>
    </lineage>
</organism>
<evidence type="ECO:0000256" key="6">
    <source>
        <dbReference type="ARBA" id="ARBA00023125"/>
    </source>
</evidence>
<dbReference type="GeneID" id="8235096"/>
<dbReference type="InterPro" id="IPR011184">
    <property type="entry name" value="DNA_mismatch_repair_Msh2"/>
</dbReference>
<keyword evidence="7 9" id="KW-0234">DNA repair</keyword>
<dbReference type="EMBL" id="AAZO01002941">
    <property type="status" value="NOT_ANNOTATED_CDS"/>
    <property type="molecule type" value="Genomic_DNA"/>
</dbReference>
<sequence>MEADTCPISDIVETGFFSFFKKLPEKSSTTIRFFNRIEFYTVHGLDALFVAKEVFKSMSSVKYLGKGETKFESLVLNKNQFETLVKDLLIIHHYRVEVYSPKGGVKSNDWFLELKGSPGNLTAFEDIFNSELDVGAAVLAVKVVDEAKVKTVGVSIIDLSTESMGICQFPDDDQFTDLEGFIVQQSPKEIIIPDLPEYSSILKIANRCCGMVVKLKQSNFNTENLAQDLNHLLEWKEGQSQNASALPEMKLNIATSCLSALIKYLELSGKNLNFKLETVEPKRFVHMDIASAKALGLIPQQSSSSQDTLIHFLNKCRTPQGRRLLTQWVKQPLKDIRTISERHDIVAAFIDDTELRMSLSEEHLRWFPDGQLLCRKLKNKNASLQDCYKIYRAVEHIPSLLESLKTATYSASVKETFLSPLEEVSEDLSKFQEMISSTLDMDQINKGLFLIKADFSEELSELKASLDYLDEEIQKELGNAARELHLESGKILKLETMPQYGYHFRISNKKEESKIRNSSKFKILDSTNAGLRFQSSSLKELNEDYLEKRKSYDDCQKTVVDEVLDIAAGYTGPLMNLNNIIANLDVLTSFAVIAANAVTPYVRPQIRPLEDGILRLKEARHPLLEAQDSISVIPNDILLEKNGKTFYIITGPNMGGKSTYIRTVGINVLLAQIGSFVPCLEAEISLKDSILARIGSSDRQSIGVSTFMNEMVEISAILQRATENSLVMIDELGRGTSTYEGCGLAWAIAEHLASTIKAFTLFATHFQELVSLEDEISSVANVHVTAMTDQYELTMLYKVCPGSSDRSFGLEIAKMAGFQKHVIENAREKLLKLDQKAGLSLNGQHLTGEEIKEGKKILNDFFQKIKGKTQEEEIKKEKENLLKMNSRYIAAILS</sequence>
<dbReference type="SMART" id="SM00534">
    <property type="entry name" value="MUTSac"/>
    <property type="match status" value="1"/>
</dbReference>
<dbReference type="SUPFAM" id="SSF53150">
    <property type="entry name" value="DNA repair protein MutS, domain II"/>
    <property type="match status" value="1"/>
</dbReference>
<dbReference type="PANTHER" id="PTHR11361">
    <property type="entry name" value="DNA MISMATCH REPAIR PROTEIN MUTS FAMILY MEMBER"/>
    <property type="match status" value="1"/>
</dbReference>
<dbReference type="Gene3D" id="3.40.1170.10">
    <property type="entry name" value="DNA repair protein MutS, domain I"/>
    <property type="match status" value="1"/>
</dbReference>
<dbReference type="Pfam" id="PF00488">
    <property type="entry name" value="MutS_V"/>
    <property type="match status" value="1"/>
</dbReference>
<dbReference type="Pfam" id="PF05192">
    <property type="entry name" value="MutS_III"/>
    <property type="match status" value="1"/>
</dbReference>
<dbReference type="FunFam" id="1.10.1420.10:FF:000003">
    <property type="entry name" value="DNA mismatch repair protein"/>
    <property type="match status" value="1"/>
</dbReference>
<evidence type="ECO:0000256" key="5">
    <source>
        <dbReference type="ARBA" id="ARBA00022840"/>
    </source>
</evidence>
<dbReference type="EMBL" id="DS235235">
    <property type="protein sequence ID" value="EEB13702.1"/>
    <property type="molecule type" value="Genomic_DNA"/>
</dbReference>
<dbReference type="OMA" id="LVRFPQK"/>
<comment type="similarity">
    <text evidence="2 9">Belongs to the DNA mismatch repair MutS family.</text>
</comment>
<dbReference type="Gene3D" id="1.10.1420.10">
    <property type="match status" value="2"/>
</dbReference>
<protein>
    <submittedName>
        <fullName evidence="11 12">DNA mismatch repair protein MsH2, putative</fullName>
    </submittedName>
</protein>
<dbReference type="SMART" id="SM00533">
    <property type="entry name" value="MUTSd"/>
    <property type="match status" value="1"/>
</dbReference>
<dbReference type="InterPro" id="IPR007861">
    <property type="entry name" value="DNA_mismatch_repair_MutS_clamp"/>
</dbReference>
<comment type="function">
    <text evidence="9">Component of the post-replicative DNA mismatch repair system (MMR).</text>
</comment>
<dbReference type="InterPro" id="IPR016151">
    <property type="entry name" value="DNA_mismatch_repair_MutS_N"/>
</dbReference>
<name>E0VJZ6_PEDHC</name>